<feature type="non-terminal residue" evidence="3">
    <location>
        <position position="1"/>
    </location>
</feature>
<proteinExistence type="predicted"/>
<dbReference type="CDD" id="cd03801">
    <property type="entry name" value="GT4_PimA-like"/>
    <property type="match status" value="1"/>
</dbReference>
<dbReference type="Pfam" id="PF00534">
    <property type="entry name" value="Glycos_transf_1"/>
    <property type="match status" value="1"/>
</dbReference>
<accession>X1DDE5</accession>
<dbReference type="AlphaFoldDB" id="X1DDE5"/>
<protein>
    <recommendedName>
        <fullName evidence="2">Glycosyl transferase family 1 domain-containing protein</fullName>
    </recommendedName>
</protein>
<dbReference type="GO" id="GO:0016757">
    <property type="term" value="F:glycosyltransferase activity"/>
    <property type="evidence" value="ECO:0007669"/>
    <property type="project" value="InterPro"/>
</dbReference>
<sequence>WVEFTGQVSTEQLYRLYHRTTIFVFPTLYESQGVVLVEAMAFGLPVLASKIGPILDVVSLEEGSALLIDPYNTEEIAQAIIKLFHDEALRSELSVKGRKLTSSRFPWSRIAQDMLAMYGELVQGQG</sequence>
<organism evidence="3">
    <name type="scientific">marine sediment metagenome</name>
    <dbReference type="NCBI Taxonomy" id="412755"/>
    <lineage>
        <taxon>unclassified sequences</taxon>
        <taxon>metagenomes</taxon>
        <taxon>ecological metagenomes</taxon>
    </lineage>
</organism>
<evidence type="ECO:0000313" key="3">
    <source>
        <dbReference type="EMBL" id="GAG94441.1"/>
    </source>
</evidence>
<dbReference type="InterPro" id="IPR001296">
    <property type="entry name" value="Glyco_trans_1"/>
</dbReference>
<name>X1DDE5_9ZZZZ</name>
<gene>
    <name evidence="3" type="ORF">S01H4_44848</name>
</gene>
<dbReference type="GO" id="GO:0009103">
    <property type="term" value="P:lipopolysaccharide biosynthetic process"/>
    <property type="evidence" value="ECO:0007669"/>
    <property type="project" value="TreeGrafter"/>
</dbReference>
<evidence type="ECO:0000259" key="2">
    <source>
        <dbReference type="Pfam" id="PF00534"/>
    </source>
</evidence>
<dbReference type="SUPFAM" id="SSF53756">
    <property type="entry name" value="UDP-Glycosyltransferase/glycogen phosphorylase"/>
    <property type="match status" value="1"/>
</dbReference>
<feature type="domain" description="Glycosyl transferase family 1" evidence="2">
    <location>
        <begin position="2"/>
        <end position="99"/>
    </location>
</feature>
<keyword evidence="1" id="KW-0808">Transferase</keyword>
<dbReference type="Gene3D" id="3.40.50.2000">
    <property type="entry name" value="Glycogen Phosphorylase B"/>
    <property type="match status" value="1"/>
</dbReference>
<dbReference type="PANTHER" id="PTHR46401:SF2">
    <property type="entry name" value="GLYCOSYLTRANSFERASE WBBK-RELATED"/>
    <property type="match status" value="1"/>
</dbReference>
<reference evidence="3" key="1">
    <citation type="journal article" date="2014" name="Front. Microbiol.">
        <title>High frequency of phylogenetically diverse reductive dehalogenase-homologous genes in deep subseafloor sedimentary metagenomes.</title>
        <authorList>
            <person name="Kawai M."/>
            <person name="Futagami T."/>
            <person name="Toyoda A."/>
            <person name="Takaki Y."/>
            <person name="Nishi S."/>
            <person name="Hori S."/>
            <person name="Arai W."/>
            <person name="Tsubouchi T."/>
            <person name="Morono Y."/>
            <person name="Uchiyama I."/>
            <person name="Ito T."/>
            <person name="Fujiyama A."/>
            <person name="Inagaki F."/>
            <person name="Takami H."/>
        </authorList>
    </citation>
    <scope>NUCLEOTIDE SEQUENCE</scope>
    <source>
        <strain evidence="3">Expedition CK06-06</strain>
    </source>
</reference>
<dbReference type="EMBL" id="BART01024912">
    <property type="protein sequence ID" value="GAG94441.1"/>
    <property type="molecule type" value="Genomic_DNA"/>
</dbReference>
<evidence type="ECO:0000256" key="1">
    <source>
        <dbReference type="ARBA" id="ARBA00022679"/>
    </source>
</evidence>
<dbReference type="PANTHER" id="PTHR46401">
    <property type="entry name" value="GLYCOSYLTRANSFERASE WBBK-RELATED"/>
    <property type="match status" value="1"/>
</dbReference>
<comment type="caution">
    <text evidence="3">The sequence shown here is derived from an EMBL/GenBank/DDBJ whole genome shotgun (WGS) entry which is preliminary data.</text>
</comment>